<dbReference type="Gene3D" id="3.10.350.10">
    <property type="entry name" value="LysM domain"/>
    <property type="match status" value="2"/>
</dbReference>
<name>A0A7M1S2Y6_9BACT</name>
<evidence type="ECO:0000259" key="2">
    <source>
        <dbReference type="PROSITE" id="PS51782"/>
    </source>
</evidence>
<evidence type="ECO:0000313" key="3">
    <source>
        <dbReference type="EMBL" id="QOR61361.1"/>
    </source>
</evidence>
<keyword evidence="1" id="KW-0732">Signal</keyword>
<dbReference type="AlphaFoldDB" id="A0A7M1S2Y6"/>
<gene>
    <name evidence="3" type="ORF">IMZ28_07865</name>
</gene>
<organism evidence="3 4">
    <name type="scientific">Sulfurovum indicum</name>
    <dbReference type="NCBI Taxonomy" id="2779528"/>
    <lineage>
        <taxon>Bacteria</taxon>
        <taxon>Pseudomonadati</taxon>
        <taxon>Campylobacterota</taxon>
        <taxon>Epsilonproteobacteria</taxon>
        <taxon>Campylobacterales</taxon>
        <taxon>Sulfurovaceae</taxon>
        <taxon>Sulfurovum</taxon>
    </lineage>
</organism>
<dbReference type="CDD" id="cd00118">
    <property type="entry name" value="LysM"/>
    <property type="match status" value="2"/>
</dbReference>
<evidence type="ECO:0000313" key="4">
    <source>
        <dbReference type="Proteomes" id="UP000595074"/>
    </source>
</evidence>
<dbReference type="Pfam" id="PF01476">
    <property type="entry name" value="LysM"/>
    <property type="match status" value="2"/>
</dbReference>
<dbReference type="Proteomes" id="UP000595074">
    <property type="component" value="Chromosome"/>
</dbReference>
<dbReference type="KEGG" id="sinu:IMZ28_07865"/>
<feature type="signal peptide" evidence="1">
    <location>
        <begin position="1"/>
        <end position="20"/>
    </location>
</feature>
<dbReference type="SMART" id="SM00257">
    <property type="entry name" value="LysM"/>
    <property type="match status" value="2"/>
</dbReference>
<dbReference type="SUPFAM" id="SSF54106">
    <property type="entry name" value="LysM domain"/>
    <property type="match status" value="2"/>
</dbReference>
<dbReference type="PANTHER" id="PTHR33734:SF22">
    <property type="entry name" value="MEMBRANE-BOUND LYTIC MUREIN TRANSGLYCOSYLASE D"/>
    <property type="match status" value="1"/>
</dbReference>
<accession>A0A7M1S2Y6</accession>
<proteinExistence type="predicted"/>
<evidence type="ECO:0000256" key="1">
    <source>
        <dbReference type="SAM" id="SignalP"/>
    </source>
</evidence>
<dbReference type="EMBL" id="CP063164">
    <property type="protein sequence ID" value="QOR61361.1"/>
    <property type="molecule type" value="Genomic_DNA"/>
</dbReference>
<feature type="domain" description="LysM" evidence="2">
    <location>
        <begin position="205"/>
        <end position="249"/>
    </location>
</feature>
<reference evidence="3 4" key="1">
    <citation type="submission" date="2020-10" db="EMBL/GenBank/DDBJ databases">
        <title>The genome of sulfurovum sp.</title>
        <authorList>
            <person name="Xie S."/>
            <person name="Shao Z."/>
            <person name="Jiang L."/>
        </authorList>
    </citation>
    <scope>NUCLEOTIDE SEQUENCE [LARGE SCALE GENOMIC DNA]</scope>
    <source>
        <strain evidence="3 4">ST-419</strain>
    </source>
</reference>
<keyword evidence="4" id="KW-1185">Reference proteome</keyword>
<dbReference type="CDD" id="cd14667">
    <property type="entry name" value="3D_containing_proteins"/>
    <property type="match status" value="1"/>
</dbReference>
<feature type="domain" description="LysM" evidence="2">
    <location>
        <begin position="148"/>
        <end position="192"/>
    </location>
</feature>
<dbReference type="GO" id="GO:0008932">
    <property type="term" value="F:lytic endotransglycosylase activity"/>
    <property type="evidence" value="ECO:0007669"/>
    <property type="project" value="TreeGrafter"/>
</dbReference>
<dbReference type="InterPro" id="IPR018392">
    <property type="entry name" value="LysM"/>
</dbReference>
<dbReference type="PANTHER" id="PTHR33734">
    <property type="entry name" value="LYSM DOMAIN-CONTAINING GPI-ANCHORED PROTEIN 2"/>
    <property type="match status" value="1"/>
</dbReference>
<dbReference type="InterPro" id="IPR036779">
    <property type="entry name" value="LysM_dom_sf"/>
</dbReference>
<dbReference type="InterPro" id="IPR059180">
    <property type="entry name" value="3D_YorM"/>
</dbReference>
<sequence length="385" mass="44187">MKRFAKITLLSVLLLGLAKAEVVDCRVIVGEITECNPYTKRLLKAKEINYGVNRKKLIVDRVLPLPEKQHIKVISIAEMIERYVKVEESLRFKGTEDKAYFKTLKHKKKLPEETTSVQEENRTVAQISDMNKTKKVPIPVPSVVVEKSIYKVQKGDTLSNIALMFNMKIKDIMEQNGLQKKDQLRIGQKLTLPISEKKRNAIITASYRVEKGDTLLGIAKKFDLDPKELAKFNNIKTTSQIKTDTVLRLPLPYKIAEMKAKKKAQALAKAKKASKSKLIRGFGKRRLRVTATAYTSHRGQTDSTPFLAAWNNRLRPGMKIIAVSRDLLTKYGMRNGTKVRIGGLPGIYRVRDKMNKRYKKRIDIYMGTDRRKALRWGRRSVIIYW</sequence>
<dbReference type="PROSITE" id="PS51782">
    <property type="entry name" value="LYSM"/>
    <property type="match status" value="2"/>
</dbReference>
<dbReference type="RefSeq" id="WP_232087445.1">
    <property type="nucleotide sequence ID" value="NZ_CP063164.1"/>
</dbReference>
<feature type="chain" id="PRO_5029669760" evidence="1">
    <location>
        <begin position="21"/>
        <end position="385"/>
    </location>
</feature>
<protein>
    <submittedName>
        <fullName evidence="3">LysM peptidoglycan-binding domain-containing protein</fullName>
    </submittedName>
</protein>